<dbReference type="InterPro" id="IPR000719">
    <property type="entry name" value="Prot_kinase_dom"/>
</dbReference>
<dbReference type="InterPro" id="IPR011009">
    <property type="entry name" value="Kinase-like_dom_sf"/>
</dbReference>
<feature type="domain" description="Protein kinase" evidence="5">
    <location>
        <begin position="1"/>
        <end position="301"/>
    </location>
</feature>
<evidence type="ECO:0000256" key="2">
    <source>
        <dbReference type="ARBA" id="ARBA00022741"/>
    </source>
</evidence>
<keyword evidence="7" id="KW-1185">Reference proteome</keyword>
<dbReference type="EMBL" id="JAPEIS010000008">
    <property type="protein sequence ID" value="KAJ8064055.1"/>
    <property type="molecule type" value="Genomic_DNA"/>
</dbReference>
<keyword evidence="1" id="KW-0808">Transferase</keyword>
<evidence type="ECO:0000256" key="1">
    <source>
        <dbReference type="ARBA" id="ARBA00022679"/>
    </source>
</evidence>
<accession>A0A9X0AJP3</accession>
<dbReference type="GO" id="GO:0004672">
    <property type="term" value="F:protein kinase activity"/>
    <property type="evidence" value="ECO:0007669"/>
    <property type="project" value="InterPro"/>
</dbReference>
<dbReference type="Proteomes" id="UP001152300">
    <property type="component" value="Unassembled WGS sequence"/>
</dbReference>
<evidence type="ECO:0000313" key="7">
    <source>
        <dbReference type="Proteomes" id="UP001152300"/>
    </source>
</evidence>
<organism evidence="6 7">
    <name type="scientific">Sclerotinia nivalis</name>
    <dbReference type="NCBI Taxonomy" id="352851"/>
    <lineage>
        <taxon>Eukaryota</taxon>
        <taxon>Fungi</taxon>
        <taxon>Dikarya</taxon>
        <taxon>Ascomycota</taxon>
        <taxon>Pezizomycotina</taxon>
        <taxon>Leotiomycetes</taxon>
        <taxon>Helotiales</taxon>
        <taxon>Sclerotiniaceae</taxon>
        <taxon>Sclerotinia</taxon>
    </lineage>
</organism>
<comment type="caution">
    <text evidence="6">The sequence shown here is derived from an EMBL/GenBank/DDBJ whole genome shotgun (WGS) entry which is preliminary data.</text>
</comment>
<protein>
    <recommendedName>
        <fullName evidence="5">Protein kinase domain-containing protein</fullName>
    </recommendedName>
</protein>
<dbReference type="Pfam" id="PF00069">
    <property type="entry name" value="Pkinase"/>
    <property type="match status" value="1"/>
</dbReference>
<dbReference type="SMART" id="SM00220">
    <property type="entry name" value="S_TKc"/>
    <property type="match status" value="1"/>
</dbReference>
<evidence type="ECO:0000259" key="5">
    <source>
        <dbReference type="PROSITE" id="PS50011"/>
    </source>
</evidence>
<dbReference type="Gene3D" id="1.10.510.10">
    <property type="entry name" value="Transferase(Phosphotransferase) domain 1"/>
    <property type="match status" value="1"/>
</dbReference>
<keyword evidence="2" id="KW-0547">Nucleotide-binding</keyword>
<evidence type="ECO:0000313" key="6">
    <source>
        <dbReference type="EMBL" id="KAJ8064055.1"/>
    </source>
</evidence>
<name>A0A9X0AJP3_9HELO</name>
<dbReference type="GO" id="GO:0005737">
    <property type="term" value="C:cytoplasm"/>
    <property type="evidence" value="ECO:0007669"/>
    <property type="project" value="TreeGrafter"/>
</dbReference>
<dbReference type="SUPFAM" id="SSF56112">
    <property type="entry name" value="Protein kinase-like (PK-like)"/>
    <property type="match status" value="1"/>
</dbReference>
<evidence type="ECO:0000256" key="4">
    <source>
        <dbReference type="ARBA" id="ARBA00022840"/>
    </source>
</evidence>
<proteinExistence type="predicted"/>
<dbReference type="PROSITE" id="PS50011">
    <property type="entry name" value="PROTEIN_KINASE_DOM"/>
    <property type="match status" value="1"/>
</dbReference>
<keyword evidence="4" id="KW-0067">ATP-binding</keyword>
<sequence>MILQRARFFKSARMISTLVGRPGQVYKPVRVIYKHPNKKPEFNIYLASGKDNTAFVLKPVPRSIFEHSQELKQEFGNVRQIRHHVDEDERKHILVYDYATSNVLEMINDCLPLPLQTRKTILKEVGLALKDMHARNWIHLDVKPDNVFIDWVVNMETKFCLEKVQLGDLDCALKLIGTNLLNQKIGNVMWQSPEGQLGRGMGKHSEVFSFGLLCLFVLTGVESFHPDFESLPIEPERVILHKLLSNFGPLPDALVKHVDDEKGGELLKDLWKMIEEDEERAEGYEPFEQWTETDYPISMWMRRG</sequence>
<dbReference type="GO" id="GO:0005524">
    <property type="term" value="F:ATP binding"/>
    <property type="evidence" value="ECO:0007669"/>
    <property type="project" value="UniProtKB-KW"/>
</dbReference>
<dbReference type="GO" id="GO:0005634">
    <property type="term" value="C:nucleus"/>
    <property type="evidence" value="ECO:0007669"/>
    <property type="project" value="TreeGrafter"/>
</dbReference>
<dbReference type="PANTHER" id="PTHR11042">
    <property type="entry name" value="EUKARYOTIC TRANSLATION INITIATION FACTOR 2-ALPHA KINASE EIF2-ALPHA KINASE -RELATED"/>
    <property type="match status" value="1"/>
</dbReference>
<dbReference type="InterPro" id="IPR050339">
    <property type="entry name" value="CC_SR_Kinase"/>
</dbReference>
<dbReference type="OrthoDB" id="10252171at2759"/>
<keyword evidence="3" id="KW-0418">Kinase</keyword>
<gene>
    <name evidence="6" type="ORF">OCU04_007895</name>
</gene>
<reference evidence="6" key="1">
    <citation type="submission" date="2022-11" db="EMBL/GenBank/DDBJ databases">
        <title>Genome Resource of Sclerotinia nivalis Strain SnTB1, a Plant Pathogen Isolated from American Ginseng.</title>
        <authorList>
            <person name="Fan S."/>
        </authorList>
    </citation>
    <scope>NUCLEOTIDE SEQUENCE</scope>
    <source>
        <strain evidence="6">SnTB1</strain>
    </source>
</reference>
<evidence type="ECO:0000256" key="3">
    <source>
        <dbReference type="ARBA" id="ARBA00022777"/>
    </source>
</evidence>
<dbReference type="AlphaFoldDB" id="A0A9X0AJP3"/>